<organism evidence="7 8">
    <name type="scientific">Microthlaspi erraticum</name>
    <dbReference type="NCBI Taxonomy" id="1685480"/>
    <lineage>
        <taxon>Eukaryota</taxon>
        <taxon>Viridiplantae</taxon>
        <taxon>Streptophyta</taxon>
        <taxon>Embryophyta</taxon>
        <taxon>Tracheophyta</taxon>
        <taxon>Spermatophyta</taxon>
        <taxon>Magnoliopsida</taxon>
        <taxon>eudicotyledons</taxon>
        <taxon>Gunneridae</taxon>
        <taxon>Pentapetalae</taxon>
        <taxon>rosids</taxon>
        <taxon>malvids</taxon>
        <taxon>Brassicales</taxon>
        <taxon>Brassicaceae</taxon>
        <taxon>Coluteocarpeae</taxon>
        <taxon>Microthlaspi</taxon>
    </lineage>
</organism>
<name>A0A6D2HN12_9BRAS</name>
<dbReference type="Proteomes" id="UP000467841">
    <property type="component" value="Unassembled WGS sequence"/>
</dbReference>
<dbReference type="GO" id="GO:0012505">
    <property type="term" value="C:endomembrane system"/>
    <property type="evidence" value="ECO:0007669"/>
    <property type="project" value="UniProtKB-SubCell"/>
</dbReference>
<dbReference type="Pfam" id="PF03552">
    <property type="entry name" value="Cellulose_synt"/>
    <property type="match status" value="1"/>
</dbReference>
<evidence type="ECO:0000256" key="1">
    <source>
        <dbReference type="ARBA" id="ARBA00004308"/>
    </source>
</evidence>
<keyword evidence="2" id="KW-0328">Glycosyltransferase</keyword>
<reference evidence="7" key="1">
    <citation type="submission" date="2020-01" db="EMBL/GenBank/DDBJ databases">
        <authorList>
            <person name="Mishra B."/>
        </authorList>
    </citation>
    <scope>NUCLEOTIDE SEQUENCE [LARGE SCALE GENOMIC DNA]</scope>
</reference>
<evidence type="ECO:0000256" key="6">
    <source>
        <dbReference type="ARBA" id="ARBA00023136"/>
    </source>
</evidence>
<keyword evidence="5" id="KW-1133">Transmembrane helix</keyword>
<accession>A0A6D2HN12</accession>
<sequence length="107" mass="12588">MVRESAVFRHAPFMLNLDCDALENQCAFWWIHPQLGKKLCYVQFPQNFGGIDQYANGNNIFLNIYIYIYTTNLIRDLSEKRKKMTCDCWLLSLSCCCDKSFRINLSD</sequence>
<evidence type="ECO:0000256" key="5">
    <source>
        <dbReference type="ARBA" id="ARBA00022989"/>
    </source>
</evidence>
<protein>
    <submittedName>
        <fullName evidence="7">Uncharacterized protein</fullName>
    </submittedName>
</protein>
<evidence type="ECO:0000256" key="3">
    <source>
        <dbReference type="ARBA" id="ARBA00022679"/>
    </source>
</evidence>
<keyword evidence="3" id="KW-0808">Transferase</keyword>
<keyword evidence="4" id="KW-0812">Transmembrane</keyword>
<dbReference type="AlphaFoldDB" id="A0A6D2HN12"/>
<dbReference type="GO" id="GO:0016760">
    <property type="term" value="F:cellulose synthase (UDP-forming) activity"/>
    <property type="evidence" value="ECO:0007669"/>
    <property type="project" value="InterPro"/>
</dbReference>
<dbReference type="GO" id="GO:0016020">
    <property type="term" value="C:membrane"/>
    <property type="evidence" value="ECO:0007669"/>
    <property type="project" value="InterPro"/>
</dbReference>
<evidence type="ECO:0000313" key="8">
    <source>
        <dbReference type="Proteomes" id="UP000467841"/>
    </source>
</evidence>
<dbReference type="InterPro" id="IPR005150">
    <property type="entry name" value="Cellulose_synth"/>
</dbReference>
<dbReference type="OrthoDB" id="72851at2759"/>
<comment type="subcellular location">
    <subcellularLocation>
        <location evidence="1">Endomembrane system</location>
    </subcellularLocation>
</comment>
<evidence type="ECO:0000256" key="4">
    <source>
        <dbReference type="ARBA" id="ARBA00022692"/>
    </source>
</evidence>
<dbReference type="GO" id="GO:0030244">
    <property type="term" value="P:cellulose biosynthetic process"/>
    <property type="evidence" value="ECO:0007669"/>
    <property type="project" value="InterPro"/>
</dbReference>
<comment type="caution">
    <text evidence="7">The sequence shown here is derived from an EMBL/GenBank/DDBJ whole genome shotgun (WGS) entry which is preliminary data.</text>
</comment>
<dbReference type="EMBL" id="CACVBM020000111">
    <property type="protein sequence ID" value="CAA7014568.1"/>
    <property type="molecule type" value="Genomic_DNA"/>
</dbReference>
<keyword evidence="6" id="KW-0472">Membrane</keyword>
<evidence type="ECO:0000313" key="7">
    <source>
        <dbReference type="EMBL" id="CAA7014568.1"/>
    </source>
</evidence>
<gene>
    <name evidence="7" type="ORF">MERR_LOCUS1802</name>
</gene>
<evidence type="ECO:0000256" key="2">
    <source>
        <dbReference type="ARBA" id="ARBA00022676"/>
    </source>
</evidence>
<keyword evidence="8" id="KW-1185">Reference proteome</keyword>
<proteinExistence type="predicted"/>